<dbReference type="PANTHER" id="PTHR46652">
    <property type="entry name" value="LEUCINE-RICH REPEAT AND IQ DOMAIN-CONTAINING PROTEIN 1-RELATED"/>
    <property type="match status" value="1"/>
</dbReference>
<keyword evidence="10" id="KW-1185">Reference proteome</keyword>
<sequence>MRRIRIISTIVGTLALAAASLAAAAPAQAAEIAIPDANLKSCINERLGQQPNDPITDAQAQSITSMSCFQRGISSLEGISALSNLEWFEVGVNNISDTAPLSGLGKLNDLFMNSNRISDLTPLASLKTLTQLQVSGNQISDVTPISVLSNLKFLSLASNQITNLAPLAQLTQLDTLWLHQNKISDVAPVAGLPLLQRLLLTGNAISDVSSLGPMANRIANAPDQYLTVTDQTVSLENILTDVSQSNPLRGFNGEVIAPAPGAVPVTFAANGESWTYSAPGYSVMSFTRAKTHDAAVTFSGRIGQSVLPARPTLKNDFATTRLETPVTVDVLANDGAPGESPLVPSTLEVLDADEYPIDVLVTPQGSYQVVDGKVLFTPAKGFTGTAPAVLYQVFNEIGGFSNASLTVTVTAEDPGTPVDPTPGTGLPGTGAPAPAERLANTGTGAEPFLGLAGLLLLGGGALAAASRLRRKPRRSR</sequence>
<dbReference type="RefSeq" id="WP_309797355.1">
    <property type="nucleotide sequence ID" value="NZ_BAAAHY010000001.1"/>
</dbReference>
<dbReference type="Proteomes" id="UP001185069">
    <property type="component" value="Unassembled WGS sequence"/>
</dbReference>
<comment type="caution">
    <text evidence="9">The sequence shown here is derived from an EMBL/GenBank/DDBJ whole genome shotgun (WGS) entry which is preliminary data.</text>
</comment>
<feature type="region of interest" description="Disordered" evidence="5">
    <location>
        <begin position="412"/>
        <end position="432"/>
    </location>
</feature>
<dbReference type="SUPFAM" id="SSF52058">
    <property type="entry name" value="L domain-like"/>
    <property type="match status" value="1"/>
</dbReference>
<feature type="chain" id="PRO_5046943268" description="CshA domain-containing protein" evidence="7">
    <location>
        <begin position="30"/>
        <end position="476"/>
    </location>
</feature>
<comment type="similarity">
    <text evidence="1">Belongs to the internalin family.</text>
</comment>
<gene>
    <name evidence="9" type="ORF">JOE69_001451</name>
</gene>
<dbReference type="Gene3D" id="3.80.10.10">
    <property type="entry name" value="Ribonuclease Inhibitor"/>
    <property type="match status" value="1"/>
</dbReference>
<dbReference type="InterPro" id="IPR026395">
    <property type="entry name" value="CshA_fibril"/>
</dbReference>
<dbReference type="InterPro" id="IPR003591">
    <property type="entry name" value="Leu-rich_rpt_typical-subtyp"/>
</dbReference>
<feature type="compositionally biased region" description="Low complexity" evidence="5">
    <location>
        <begin position="414"/>
        <end position="432"/>
    </location>
</feature>
<accession>A0ABU1J9V6</accession>
<dbReference type="SMART" id="SM00365">
    <property type="entry name" value="LRR_SD22"/>
    <property type="match status" value="5"/>
</dbReference>
<proteinExistence type="inferred from homology"/>
<evidence type="ECO:0000259" key="8">
    <source>
        <dbReference type="Pfam" id="PF19076"/>
    </source>
</evidence>
<evidence type="ECO:0000256" key="6">
    <source>
        <dbReference type="SAM" id="Phobius"/>
    </source>
</evidence>
<evidence type="ECO:0000256" key="7">
    <source>
        <dbReference type="SAM" id="SignalP"/>
    </source>
</evidence>
<dbReference type="InterPro" id="IPR001611">
    <property type="entry name" value="Leu-rich_rpt"/>
</dbReference>
<dbReference type="InterPro" id="IPR032675">
    <property type="entry name" value="LRR_dom_sf"/>
</dbReference>
<keyword evidence="6" id="KW-0812">Transmembrane</keyword>
<keyword evidence="6" id="KW-0472">Membrane</keyword>
<dbReference type="InterPro" id="IPR014755">
    <property type="entry name" value="Cu-Rt/internalin_Ig-like"/>
</dbReference>
<dbReference type="InterPro" id="IPR050836">
    <property type="entry name" value="SDS22/Internalin_LRR"/>
</dbReference>
<evidence type="ECO:0000313" key="10">
    <source>
        <dbReference type="Proteomes" id="UP001185069"/>
    </source>
</evidence>
<dbReference type="PANTHER" id="PTHR46652:SF3">
    <property type="entry name" value="LEUCINE-RICH REPEAT-CONTAINING PROTEIN 9"/>
    <property type="match status" value="1"/>
</dbReference>
<dbReference type="SMART" id="SM00369">
    <property type="entry name" value="LRR_TYP"/>
    <property type="match status" value="3"/>
</dbReference>
<dbReference type="PROSITE" id="PS51450">
    <property type="entry name" value="LRR"/>
    <property type="match status" value="4"/>
</dbReference>
<name>A0ABU1J9V6_9MICC</name>
<evidence type="ECO:0000256" key="3">
    <source>
        <dbReference type="ARBA" id="ARBA00022729"/>
    </source>
</evidence>
<reference evidence="9 10" key="1">
    <citation type="submission" date="2023-07" db="EMBL/GenBank/DDBJ databases">
        <title>Sequencing the genomes of 1000 actinobacteria strains.</title>
        <authorList>
            <person name="Klenk H.-P."/>
        </authorList>
    </citation>
    <scope>NUCLEOTIDE SEQUENCE [LARGE SCALE GENOMIC DNA]</scope>
    <source>
        <strain evidence="9 10">DSM 14555</strain>
    </source>
</reference>
<evidence type="ECO:0000313" key="9">
    <source>
        <dbReference type="EMBL" id="MDR6269213.1"/>
    </source>
</evidence>
<dbReference type="EMBL" id="JAVDQF010000001">
    <property type="protein sequence ID" value="MDR6269213.1"/>
    <property type="molecule type" value="Genomic_DNA"/>
</dbReference>
<feature type="domain" description="CshA" evidence="8">
    <location>
        <begin position="311"/>
        <end position="409"/>
    </location>
</feature>
<keyword evidence="4" id="KW-0677">Repeat</keyword>
<evidence type="ECO:0000256" key="2">
    <source>
        <dbReference type="ARBA" id="ARBA00022614"/>
    </source>
</evidence>
<evidence type="ECO:0000256" key="5">
    <source>
        <dbReference type="SAM" id="MobiDB-lite"/>
    </source>
</evidence>
<dbReference type="Pfam" id="PF19076">
    <property type="entry name" value="CshA_repeat"/>
    <property type="match status" value="1"/>
</dbReference>
<keyword evidence="2" id="KW-0433">Leucine-rich repeat</keyword>
<keyword evidence="3 7" id="KW-0732">Signal</keyword>
<dbReference type="Gene3D" id="2.60.40.1220">
    <property type="match status" value="1"/>
</dbReference>
<protein>
    <recommendedName>
        <fullName evidence="8">CshA domain-containing protein</fullName>
    </recommendedName>
</protein>
<feature type="transmembrane region" description="Helical" evidence="6">
    <location>
        <begin position="448"/>
        <end position="468"/>
    </location>
</feature>
<evidence type="ECO:0000256" key="4">
    <source>
        <dbReference type="ARBA" id="ARBA00022737"/>
    </source>
</evidence>
<feature type="signal peptide" evidence="7">
    <location>
        <begin position="1"/>
        <end position="29"/>
    </location>
</feature>
<evidence type="ECO:0000256" key="1">
    <source>
        <dbReference type="ARBA" id="ARBA00009432"/>
    </source>
</evidence>
<keyword evidence="6" id="KW-1133">Transmembrane helix</keyword>
<organism evidence="9 10">
    <name type="scientific">Arthrobacter russicus</name>
    <dbReference type="NCBI Taxonomy" id="172040"/>
    <lineage>
        <taxon>Bacteria</taxon>
        <taxon>Bacillati</taxon>
        <taxon>Actinomycetota</taxon>
        <taxon>Actinomycetes</taxon>
        <taxon>Micrococcales</taxon>
        <taxon>Micrococcaceae</taxon>
        <taxon>Arthrobacter</taxon>
    </lineage>
</organism>
<dbReference type="Pfam" id="PF12799">
    <property type="entry name" value="LRR_4"/>
    <property type="match status" value="1"/>
</dbReference>
<dbReference type="InterPro" id="IPR025875">
    <property type="entry name" value="Leu-rich_rpt_4"/>
</dbReference>